<dbReference type="GO" id="GO:0008270">
    <property type="term" value="F:zinc ion binding"/>
    <property type="evidence" value="ECO:0007669"/>
    <property type="project" value="UniProtKB-KW"/>
</dbReference>
<dbReference type="Gene3D" id="4.10.60.10">
    <property type="entry name" value="Zinc finger, CCHC-type"/>
    <property type="match status" value="1"/>
</dbReference>
<comment type="caution">
    <text evidence="3">The sequence shown here is derived from an EMBL/GenBank/DDBJ whole genome shotgun (WGS) entry which is preliminary data.</text>
</comment>
<feature type="domain" description="CCHC-type" evidence="2">
    <location>
        <begin position="177"/>
        <end position="192"/>
    </location>
</feature>
<evidence type="ECO:0000313" key="3">
    <source>
        <dbReference type="EMBL" id="KAL3396241.1"/>
    </source>
</evidence>
<dbReference type="EMBL" id="JBJJXI010000073">
    <property type="protein sequence ID" value="KAL3396241.1"/>
    <property type="molecule type" value="Genomic_DNA"/>
</dbReference>
<name>A0ABD2WSX0_9HYME</name>
<protein>
    <recommendedName>
        <fullName evidence="2">CCHC-type domain-containing protein</fullName>
    </recommendedName>
</protein>
<reference evidence="3 4" key="1">
    <citation type="journal article" date="2024" name="bioRxiv">
        <title>A reference genome for Trichogramma kaykai: A tiny desert-dwelling parasitoid wasp with competing sex-ratio distorters.</title>
        <authorList>
            <person name="Culotta J."/>
            <person name="Lindsey A.R."/>
        </authorList>
    </citation>
    <scope>NUCLEOTIDE SEQUENCE [LARGE SCALE GENOMIC DNA]</scope>
    <source>
        <strain evidence="3 4">KSX58</strain>
    </source>
</reference>
<dbReference type="PROSITE" id="PS50158">
    <property type="entry name" value="ZF_CCHC"/>
    <property type="match status" value="2"/>
</dbReference>
<evidence type="ECO:0000259" key="2">
    <source>
        <dbReference type="PROSITE" id="PS50158"/>
    </source>
</evidence>
<keyword evidence="1" id="KW-0862">Zinc</keyword>
<keyword evidence="1" id="KW-0479">Metal-binding</keyword>
<evidence type="ECO:0000256" key="1">
    <source>
        <dbReference type="PROSITE-ProRule" id="PRU00047"/>
    </source>
</evidence>
<accession>A0ABD2WSX0</accession>
<dbReference type="AlphaFoldDB" id="A0ABD2WSX0"/>
<evidence type="ECO:0000313" key="4">
    <source>
        <dbReference type="Proteomes" id="UP001627154"/>
    </source>
</evidence>
<dbReference type="Pfam" id="PF00098">
    <property type="entry name" value="zf-CCHC"/>
    <property type="match status" value="1"/>
</dbReference>
<dbReference type="InterPro" id="IPR001878">
    <property type="entry name" value="Znf_CCHC"/>
</dbReference>
<gene>
    <name evidence="3" type="ORF">TKK_009828</name>
</gene>
<organism evidence="3 4">
    <name type="scientific">Trichogramma kaykai</name>
    <dbReference type="NCBI Taxonomy" id="54128"/>
    <lineage>
        <taxon>Eukaryota</taxon>
        <taxon>Metazoa</taxon>
        <taxon>Ecdysozoa</taxon>
        <taxon>Arthropoda</taxon>
        <taxon>Hexapoda</taxon>
        <taxon>Insecta</taxon>
        <taxon>Pterygota</taxon>
        <taxon>Neoptera</taxon>
        <taxon>Endopterygota</taxon>
        <taxon>Hymenoptera</taxon>
        <taxon>Apocrita</taxon>
        <taxon>Proctotrupomorpha</taxon>
        <taxon>Chalcidoidea</taxon>
        <taxon>Trichogrammatidae</taxon>
        <taxon>Trichogramma</taxon>
    </lineage>
</organism>
<dbReference type="SMART" id="SM00343">
    <property type="entry name" value="ZnF_C2HC"/>
    <property type="match status" value="2"/>
</dbReference>
<keyword evidence="1" id="KW-0863">Zinc-finger</keyword>
<proteinExistence type="predicted"/>
<feature type="domain" description="CCHC-type" evidence="2">
    <location>
        <begin position="154"/>
        <end position="169"/>
    </location>
</feature>
<dbReference type="InterPro" id="IPR036875">
    <property type="entry name" value="Znf_CCHC_sf"/>
</dbReference>
<dbReference type="SUPFAM" id="SSF57756">
    <property type="entry name" value="Retrovirus zinc finger-like domains"/>
    <property type="match status" value="1"/>
</dbReference>
<dbReference type="Proteomes" id="UP001627154">
    <property type="component" value="Unassembled WGS sequence"/>
</dbReference>
<sequence>MQLLMQTSCVLSSQTRRYCNQPGAESKISDAALRVPWCCNSRKTWKMLPPSARNWKKVLGDTATASALQHTTMIEIRDLDECTSEDEFAEALSTSLSAPHINKDAVKTLLKAYPGTEVTVATLPDDLAAKALKLGHIRICWVNCRIRGRKDTLRCYRCWSAGHISARCKGPDRSVHCFRCGQTGHQRKDCKNNPTCFFCQEQGAVHDHASTSQYCPFAQKIN</sequence>
<keyword evidence="4" id="KW-1185">Reference proteome</keyword>